<comment type="similarity">
    <text evidence="1">Belongs to the TRAFAC class myosin-kinesin ATPase superfamily. Kinesin family. KIN-14 subfamily.</text>
</comment>
<evidence type="ECO:0000256" key="9">
    <source>
        <dbReference type="SAM" id="MobiDB-lite"/>
    </source>
</evidence>
<dbReference type="GO" id="GO:0003777">
    <property type="term" value="F:microtubule motor activity"/>
    <property type="evidence" value="ECO:0007669"/>
    <property type="project" value="InterPro"/>
</dbReference>
<feature type="compositionally biased region" description="Low complexity" evidence="9">
    <location>
        <begin position="979"/>
        <end position="992"/>
    </location>
</feature>
<evidence type="ECO:0000259" key="10">
    <source>
        <dbReference type="PROSITE" id="PS50021"/>
    </source>
</evidence>
<dbReference type="PROSITE" id="PS00411">
    <property type="entry name" value="KINESIN_MOTOR_1"/>
    <property type="match status" value="1"/>
</dbReference>
<evidence type="ECO:0000313" key="12">
    <source>
        <dbReference type="Proteomes" id="UP000504610"/>
    </source>
</evidence>
<evidence type="ECO:0000256" key="4">
    <source>
        <dbReference type="ARBA" id="ARBA00022840"/>
    </source>
</evidence>
<evidence type="ECO:0000256" key="5">
    <source>
        <dbReference type="ARBA" id="ARBA00023054"/>
    </source>
</evidence>
<dbReference type="InterPro" id="IPR027417">
    <property type="entry name" value="P-loop_NTPase"/>
</dbReference>
<feature type="compositionally biased region" description="Polar residues" evidence="9">
    <location>
        <begin position="229"/>
        <end position="241"/>
    </location>
</feature>
<feature type="domain" description="Kinesin motor" evidence="11">
    <location>
        <begin position="403"/>
        <end position="729"/>
    </location>
</feature>
<feature type="compositionally biased region" description="Polar residues" evidence="9">
    <location>
        <begin position="809"/>
        <end position="820"/>
    </location>
</feature>
<feature type="compositionally biased region" description="Low complexity" evidence="9">
    <location>
        <begin position="218"/>
        <end position="228"/>
    </location>
</feature>
<keyword evidence="12" id="KW-1185">Reference proteome</keyword>
<feature type="region of interest" description="Disordered" evidence="9">
    <location>
        <begin position="211"/>
        <end position="241"/>
    </location>
</feature>
<feature type="region of interest" description="Disordered" evidence="9">
    <location>
        <begin position="901"/>
        <end position="921"/>
    </location>
</feature>
<dbReference type="GeneID" id="108819488"/>
<feature type="compositionally biased region" description="Polar residues" evidence="9">
    <location>
        <begin position="783"/>
        <end position="792"/>
    </location>
</feature>
<dbReference type="AlphaFoldDB" id="A0A9W3CYY9"/>
<keyword evidence="2" id="KW-0493">Microtubule</keyword>
<organism evidence="12 13">
    <name type="scientific">Raphanus sativus</name>
    <name type="common">Radish</name>
    <name type="synonym">Raphanus raphanistrum var. sativus</name>
    <dbReference type="NCBI Taxonomy" id="3726"/>
    <lineage>
        <taxon>Eukaryota</taxon>
        <taxon>Viridiplantae</taxon>
        <taxon>Streptophyta</taxon>
        <taxon>Embryophyta</taxon>
        <taxon>Tracheophyta</taxon>
        <taxon>Spermatophyta</taxon>
        <taxon>Magnoliopsida</taxon>
        <taxon>eudicotyledons</taxon>
        <taxon>Gunneridae</taxon>
        <taxon>Pentapetalae</taxon>
        <taxon>rosids</taxon>
        <taxon>malvids</taxon>
        <taxon>Brassicales</taxon>
        <taxon>Brassicaceae</taxon>
        <taxon>Brassiceae</taxon>
        <taxon>Raphanus</taxon>
    </lineage>
</organism>
<dbReference type="GO" id="GO:0007018">
    <property type="term" value="P:microtubule-based movement"/>
    <property type="evidence" value="ECO:0007669"/>
    <property type="project" value="InterPro"/>
</dbReference>
<accession>A0A9W3CYY9</accession>
<dbReference type="CDD" id="cd01366">
    <property type="entry name" value="KISc_C_terminal"/>
    <property type="match status" value="1"/>
</dbReference>
<evidence type="ECO:0000256" key="7">
    <source>
        <dbReference type="PROSITE-ProRule" id="PRU00283"/>
    </source>
</evidence>
<keyword evidence="4 7" id="KW-0067">ATP-binding</keyword>
<name>A0A9W3CYY9_RAPSA</name>
<keyword evidence="5 8" id="KW-0175">Coiled coil</keyword>
<feature type="compositionally biased region" description="Acidic residues" evidence="9">
    <location>
        <begin position="902"/>
        <end position="912"/>
    </location>
</feature>
<dbReference type="PRINTS" id="PR00380">
    <property type="entry name" value="KINESINHEAVY"/>
</dbReference>
<dbReference type="KEGG" id="rsz:108819488"/>
<dbReference type="InterPro" id="IPR036961">
    <property type="entry name" value="Kinesin_motor_dom_sf"/>
</dbReference>
<dbReference type="SMART" id="SM00129">
    <property type="entry name" value="KISc"/>
    <property type="match status" value="1"/>
</dbReference>
<evidence type="ECO:0000256" key="2">
    <source>
        <dbReference type="ARBA" id="ARBA00022701"/>
    </source>
</evidence>
<feature type="binding site" evidence="7">
    <location>
        <begin position="486"/>
        <end position="493"/>
    </location>
    <ligand>
        <name>ATP</name>
        <dbReference type="ChEBI" id="CHEBI:30616"/>
    </ligand>
</feature>
<evidence type="ECO:0000256" key="3">
    <source>
        <dbReference type="ARBA" id="ARBA00022741"/>
    </source>
</evidence>
<evidence type="ECO:0000313" key="13">
    <source>
        <dbReference type="RefSeq" id="XP_056856393.1"/>
    </source>
</evidence>
<protein>
    <submittedName>
        <fullName evidence="13">Kinesin-like protein KIN-14H</fullName>
    </submittedName>
</protein>
<dbReference type="Pfam" id="PF00307">
    <property type="entry name" value="CH"/>
    <property type="match status" value="1"/>
</dbReference>
<dbReference type="RefSeq" id="XP_056856393.1">
    <property type="nucleotide sequence ID" value="XM_057000413.1"/>
</dbReference>
<feature type="compositionally biased region" description="Polar residues" evidence="9">
    <location>
        <begin position="828"/>
        <end position="837"/>
    </location>
</feature>
<dbReference type="SMART" id="SM00033">
    <property type="entry name" value="CH"/>
    <property type="match status" value="1"/>
</dbReference>
<dbReference type="PROSITE" id="PS50067">
    <property type="entry name" value="KINESIN_MOTOR_2"/>
    <property type="match status" value="1"/>
</dbReference>
<evidence type="ECO:0000256" key="8">
    <source>
        <dbReference type="SAM" id="Coils"/>
    </source>
</evidence>
<evidence type="ECO:0000256" key="6">
    <source>
        <dbReference type="ARBA" id="ARBA00023175"/>
    </source>
</evidence>
<dbReference type="Proteomes" id="UP000504610">
    <property type="component" value="Unplaced"/>
</dbReference>
<keyword evidence="6 7" id="KW-0505">Motor protein</keyword>
<dbReference type="OrthoDB" id="3176171at2759"/>
<dbReference type="GO" id="GO:0008017">
    <property type="term" value="F:microtubule binding"/>
    <property type="evidence" value="ECO:0007669"/>
    <property type="project" value="InterPro"/>
</dbReference>
<evidence type="ECO:0000259" key="11">
    <source>
        <dbReference type="PROSITE" id="PS50067"/>
    </source>
</evidence>
<dbReference type="SUPFAM" id="SSF47576">
    <property type="entry name" value="Calponin-homology domain, CH-domain"/>
    <property type="match status" value="1"/>
</dbReference>
<dbReference type="InterPro" id="IPR036872">
    <property type="entry name" value="CH_dom_sf"/>
</dbReference>
<dbReference type="PROSITE" id="PS50021">
    <property type="entry name" value="CH"/>
    <property type="match status" value="1"/>
</dbReference>
<feature type="compositionally biased region" description="Polar residues" evidence="9">
    <location>
        <begin position="878"/>
        <end position="887"/>
    </location>
</feature>
<dbReference type="SUPFAM" id="SSF52540">
    <property type="entry name" value="P-loop containing nucleoside triphosphate hydrolases"/>
    <property type="match status" value="1"/>
</dbReference>
<dbReference type="InterPro" id="IPR027640">
    <property type="entry name" value="Kinesin-like_fam"/>
</dbReference>
<dbReference type="Gene3D" id="3.40.850.10">
    <property type="entry name" value="Kinesin motor domain"/>
    <property type="match status" value="1"/>
</dbReference>
<feature type="coiled-coil region" evidence="8">
    <location>
        <begin position="736"/>
        <end position="763"/>
    </location>
</feature>
<feature type="compositionally biased region" description="Basic and acidic residues" evidence="9">
    <location>
        <begin position="858"/>
        <end position="877"/>
    </location>
</feature>
<dbReference type="FunFam" id="3.40.850.10:FF:000045">
    <property type="entry name" value="Kinesin-like protein KIN-14I isoform A"/>
    <property type="match status" value="1"/>
</dbReference>
<feature type="domain" description="Calponin-homology (CH)" evidence="10">
    <location>
        <begin position="55"/>
        <end position="177"/>
    </location>
</feature>
<feature type="region of interest" description="Disordered" evidence="9">
    <location>
        <begin position="936"/>
        <end position="1004"/>
    </location>
</feature>
<feature type="region of interest" description="Disordered" evidence="9">
    <location>
        <begin position="858"/>
        <end position="887"/>
    </location>
</feature>
<dbReference type="InterPro" id="IPR001752">
    <property type="entry name" value="Kinesin_motor_dom"/>
</dbReference>
<dbReference type="InterPro" id="IPR019821">
    <property type="entry name" value="Kinesin_motor_CS"/>
</dbReference>
<reference evidence="13" key="1">
    <citation type="submission" date="2025-08" db="UniProtKB">
        <authorList>
            <consortium name="RefSeq"/>
        </authorList>
    </citation>
    <scope>IDENTIFICATION</scope>
    <source>
        <tissue evidence="13">Leaf</tissue>
    </source>
</reference>
<dbReference type="Pfam" id="PF00225">
    <property type="entry name" value="Kinesin"/>
    <property type="match status" value="1"/>
</dbReference>
<dbReference type="GO" id="GO:0005524">
    <property type="term" value="F:ATP binding"/>
    <property type="evidence" value="ECO:0007669"/>
    <property type="project" value="UniProtKB-UniRule"/>
</dbReference>
<dbReference type="PANTHER" id="PTHR47972:SF12">
    <property type="entry name" value="KINESIN-LIKE PROTEIN KIN-14H"/>
    <property type="match status" value="1"/>
</dbReference>
<evidence type="ECO:0000256" key="1">
    <source>
        <dbReference type="ARBA" id="ARBA00010899"/>
    </source>
</evidence>
<dbReference type="GO" id="GO:0005874">
    <property type="term" value="C:microtubule"/>
    <property type="evidence" value="ECO:0007669"/>
    <property type="project" value="UniProtKB-KW"/>
</dbReference>
<keyword evidence="3 7" id="KW-0547">Nucleotide-binding</keyword>
<proteinExistence type="inferred from homology"/>
<dbReference type="PANTHER" id="PTHR47972">
    <property type="entry name" value="KINESIN-LIKE PROTEIN KLP-3"/>
    <property type="match status" value="1"/>
</dbReference>
<dbReference type="GO" id="GO:0016887">
    <property type="term" value="F:ATP hydrolysis activity"/>
    <property type="evidence" value="ECO:0007669"/>
    <property type="project" value="UniProtKB-ARBA"/>
</dbReference>
<dbReference type="Gene3D" id="1.10.418.10">
    <property type="entry name" value="Calponin-like domain"/>
    <property type="match status" value="1"/>
</dbReference>
<sequence>MATEQQDSRLCLASILEGFIKERNIRVSVDVDSSSKNPDETCVVGGRDLPADPSDLKRNEAARWIRHTLGVVGGRDLPADPSEDDFRIALRSGILLCNVLNKVKPGAVPKVVEAPNDPLVNQEGAALSAFQYFENLRNFLVVVEEMGIPTFEVSDFEKGGKSARIVECVLAIKSYREWKQSGGSGTWRYIVTSKPTTFGIAKQYKRKDSEAPVDAAVTTSSPSSTRSSEQPLFDSNTENGGTANSIDAIVRAVFSDKSKEEVPSIVEDMLKSVMVEYERRLATQSEMYKEEDVTKTVTNNMKTSQANNTEETKVQDRDLYVISKDKAEKQQLILDRQQTHTEELKHDIKAVKAGLSHLQMKYQQEFASLGEHLRGLAYAATGYQRVLEENRKLYNQVQDLKGSIRVYCRVRPFLPGQTSALTTVDHIEESTISIATPSKYGKEGHKSFTFNKVFGPAASQEAVFADTQPLIRSVLDGYNVCIFAYGQTGSGKTFTMMGPNELTEESLGVNYRALSDLFHLSSVRKETFSYKISVQMLEIYNEQVRDLLATNGQTNRLEIRNSSQDGINVPDATLVPVSTTSDVIYLMNLGQKNRAVSATAMNDRSSRSHSCLTVHVQGRDLTSGATLRGSMHLVDLAGSERVDKSEVTGDRLKEAQHINKSLSALGDVIASLSQKNNHIPYRNSKLTQLLQDSLGGQAKTLMFIHISPEVDTLGETLSTLKFAERVATVELGAARVNKDTSEVKELKEQIASLKLALARKESESDQTRVITPDKLLRRKSLGVSKSANTRQFQTKHKPSSVLVDDANSIEGQSDSASSVDLQGLVGSSPPSWKSPSTDGKDQEEVEIREWVDKHEDEITRSQRQLDKRVSSLKREPSLSRSVESKQSNVVDKGFEVRKIPYEEEVNESDETATSDGSESSNNMMWQLNVQVNLPRAAASSNGSSGSSTKLIKKSLTKTKSMIPSLIPAPTRRLSLGANSSPGQTSSSRQSSSNTLVVKKRQNPK</sequence>
<dbReference type="CDD" id="cd21203">
    <property type="entry name" value="CH_AtKIN14-like"/>
    <property type="match status" value="1"/>
</dbReference>
<gene>
    <name evidence="13" type="primary">LOC108819488</name>
</gene>
<dbReference type="InterPro" id="IPR001715">
    <property type="entry name" value="CH_dom"/>
</dbReference>
<feature type="compositionally biased region" description="Low complexity" evidence="9">
    <location>
        <begin position="936"/>
        <end position="949"/>
    </location>
</feature>
<feature type="region of interest" description="Disordered" evidence="9">
    <location>
        <begin position="781"/>
        <end position="844"/>
    </location>
</feature>